<gene>
    <name evidence="3" type="ORF">BOTBODRAFT_35570</name>
</gene>
<accession>A0A067M992</accession>
<dbReference type="FunCoup" id="A0A067M992">
    <property type="interactions" value="206"/>
</dbReference>
<dbReference type="Proteomes" id="UP000027195">
    <property type="component" value="Unassembled WGS sequence"/>
</dbReference>
<dbReference type="InParanoid" id="A0A067M992"/>
<dbReference type="GO" id="GO:0008374">
    <property type="term" value="F:O-acyltransferase activity"/>
    <property type="evidence" value="ECO:0007669"/>
    <property type="project" value="InterPro"/>
</dbReference>
<feature type="compositionally biased region" description="Low complexity" evidence="1">
    <location>
        <begin position="16"/>
        <end position="26"/>
    </location>
</feature>
<dbReference type="SUPFAM" id="SSF53474">
    <property type="entry name" value="alpha/beta-Hydrolases"/>
    <property type="match status" value="1"/>
</dbReference>
<dbReference type="Pfam" id="PF02450">
    <property type="entry name" value="LCAT"/>
    <property type="match status" value="2"/>
</dbReference>
<dbReference type="InterPro" id="IPR029058">
    <property type="entry name" value="AB_hydrolase_fold"/>
</dbReference>
<proteinExistence type="predicted"/>
<evidence type="ECO:0000256" key="1">
    <source>
        <dbReference type="SAM" id="MobiDB-lite"/>
    </source>
</evidence>
<dbReference type="PANTHER" id="PTHR11440">
    <property type="entry name" value="LECITHIN-CHOLESTEROL ACYLTRANSFERASE-RELATED"/>
    <property type="match status" value="1"/>
</dbReference>
<evidence type="ECO:0008006" key="5">
    <source>
        <dbReference type="Google" id="ProtNLM"/>
    </source>
</evidence>
<keyword evidence="4" id="KW-1185">Reference proteome</keyword>
<keyword evidence="2" id="KW-1133">Transmembrane helix</keyword>
<organism evidence="3 4">
    <name type="scientific">Botryobasidium botryosum (strain FD-172 SS1)</name>
    <dbReference type="NCBI Taxonomy" id="930990"/>
    <lineage>
        <taxon>Eukaryota</taxon>
        <taxon>Fungi</taxon>
        <taxon>Dikarya</taxon>
        <taxon>Basidiomycota</taxon>
        <taxon>Agaricomycotina</taxon>
        <taxon>Agaricomycetes</taxon>
        <taxon>Cantharellales</taxon>
        <taxon>Botryobasidiaceae</taxon>
        <taxon>Botryobasidium</taxon>
    </lineage>
</organism>
<feature type="region of interest" description="Disordered" evidence="1">
    <location>
        <begin position="1"/>
        <end position="27"/>
    </location>
</feature>
<dbReference type="GO" id="GO:0006629">
    <property type="term" value="P:lipid metabolic process"/>
    <property type="evidence" value="ECO:0007669"/>
    <property type="project" value="InterPro"/>
</dbReference>
<keyword evidence="2" id="KW-0472">Membrane</keyword>
<dbReference type="EMBL" id="KL198060">
    <property type="protein sequence ID" value="KDQ11270.1"/>
    <property type="molecule type" value="Genomic_DNA"/>
</dbReference>
<name>A0A067M992_BOTB1</name>
<protein>
    <recommendedName>
        <fullName evidence="5">Phospholipid:diacylglycerol acyltransferase</fullName>
    </recommendedName>
</protein>
<keyword evidence="2" id="KW-0812">Transmembrane</keyword>
<feature type="transmembrane region" description="Helical" evidence="2">
    <location>
        <begin position="67"/>
        <end position="84"/>
    </location>
</feature>
<reference evidence="4" key="1">
    <citation type="journal article" date="2014" name="Proc. Natl. Acad. Sci. U.S.A.">
        <title>Extensive sampling of basidiomycete genomes demonstrates inadequacy of the white-rot/brown-rot paradigm for wood decay fungi.</title>
        <authorList>
            <person name="Riley R."/>
            <person name="Salamov A.A."/>
            <person name="Brown D.W."/>
            <person name="Nagy L.G."/>
            <person name="Floudas D."/>
            <person name="Held B.W."/>
            <person name="Levasseur A."/>
            <person name="Lombard V."/>
            <person name="Morin E."/>
            <person name="Otillar R."/>
            <person name="Lindquist E.A."/>
            <person name="Sun H."/>
            <person name="LaButti K.M."/>
            <person name="Schmutz J."/>
            <person name="Jabbour D."/>
            <person name="Luo H."/>
            <person name="Baker S.E."/>
            <person name="Pisabarro A.G."/>
            <person name="Walton J.D."/>
            <person name="Blanchette R.A."/>
            <person name="Henrissat B."/>
            <person name="Martin F."/>
            <person name="Cullen D."/>
            <person name="Hibbett D.S."/>
            <person name="Grigoriev I.V."/>
        </authorList>
    </citation>
    <scope>NUCLEOTIDE SEQUENCE [LARGE SCALE GENOMIC DNA]</scope>
    <source>
        <strain evidence="4">FD-172 SS1</strain>
    </source>
</reference>
<dbReference type="OrthoDB" id="190846at2759"/>
<evidence type="ECO:0000313" key="3">
    <source>
        <dbReference type="EMBL" id="KDQ11270.1"/>
    </source>
</evidence>
<dbReference type="InterPro" id="IPR003386">
    <property type="entry name" value="LACT/PDAT_acylTrfase"/>
</dbReference>
<evidence type="ECO:0000313" key="4">
    <source>
        <dbReference type="Proteomes" id="UP000027195"/>
    </source>
</evidence>
<dbReference type="HOGENOM" id="CLU_016065_1_1_1"/>
<evidence type="ECO:0000256" key="2">
    <source>
        <dbReference type="SAM" id="Phobius"/>
    </source>
</evidence>
<dbReference type="STRING" id="930990.A0A067M992"/>
<sequence>MYPFSLLRRRTKSDPGESSGDGSESPALYVSESDVVDSLKAKSKGKLHKIEKVYVQTKRPFLASRRFLFPLGLLLGTIMTTLYMPSIPPYLMPLLEEYDIFLPSLSGFGNISMPALEFEWWQLTEKVLAPAKSWLENRDFKVGEALAEEGLSAHHPIIIVPGIISTGLESWSTSPEYRHYFRKRLWGTATMIRAVVTEREKWVAALTLDHETGLDPPGIKVRAAQGIDAASSFMAGYWIWAKIIENLACINYDSNNLELAAYDWRVSFYNLEIRDGYFSKLKASVERFKKRENKKVVLVGHSMGGTVRFTLDIALVAHTLNTFSRSTTYRSFCFKWVEAAGFGGGGPNWVEDHIDSFVSIATPALVRTKAMAAYLSGEMKDTVELNPAGTYALERFFSRKERARLIRSWAGSGSLWVKGGNTIWGNLTHAPDDPPDSPHTFGQFFSFRPAAPAVGDENAEGEQDPQPKQEIRQGLGNLTVEEAGNWILEHTPETFQRMMASNYSYGFEKDEKILKKNNADHTKWTNPLEMQLPNAPSLKIYCLYGSGKETEVGQHEESSNFADGATGTCGNTTECSLEGFTRRSPFDLPLYRSSMIDVGVTEEGPNTKVKNGVRMGEGDGTVSLISLGAMCTEGWKRKRWNPAGVKIITHELLHRPETLEARGGPHTSDHVDILGAQVLNEMVLRVAAGKGDQIENHLVSNIIQYAQKINWD</sequence>
<dbReference type="Gene3D" id="3.40.50.1820">
    <property type="entry name" value="alpha/beta hydrolase"/>
    <property type="match status" value="1"/>
</dbReference>
<dbReference type="AlphaFoldDB" id="A0A067M992"/>